<protein>
    <submittedName>
        <fullName evidence="1">Uncharacterized protein</fullName>
    </submittedName>
</protein>
<gene>
    <name evidence="1" type="ORF">METZ01_LOCUS500076</name>
</gene>
<proteinExistence type="predicted"/>
<feature type="non-terminal residue" evidence="1">
    <location>
        <position position="129"/>
    </location>
</feature>
<reference evidence="1" key="1">
    <citation type="submission" date="2018-05" db="EMBL/GenBank/DDBJ databases">
        <authorList>
            <person name="Lanie J.A."/>
            <person name="Ng W.-L."/>
            <person name="Kazmierczak K.M."/>
            <person name="Andrzejewski T.M."/>
            <person name="Davidsen T.M."/>
            <person name="Wayne K.J."/>
            <person name="Tettelin H."/>
            <person name="Glass J.I."/>
            <person name="Rusch D."/>
            <person name="Podicherti R."/>
            <person name="Tsui H.-C.T."/>
            <person name="Winkler M.E."/>
        </authorList>
    </citation>
    <scope>NUCLEOTIDE SEQUENCE</scope>
</reference>
<name>A0A383DRT2_9ZZZZ</name>
<dbReference type="AlphaFoldDB" id="A0A383DRT2"/>
<sequence>MKNTWGKILIGDVAMRIHLKSFSKVVFLMVLICLFSLPSISSSQDIIEEEFEVVEDASSPSEEDDIEVGDIMNAFLESKGWEDGPNKSSKTGREFFIAVGEQEILAPYNSKSFITSRQNAYTMAMAKAK</sequence>
<dbReference type="EMBL" id="UINC01219657">
    <property type="protein sequence ID" value="SVE47222.1"/>
    <property type="molecule type" value="Genomic_DNA"/>
</dbReference>
<evidence type="ECO:0000313" key="1">
    <source>
        <dbReference type="EMBL" id="SVE47222.1"/>
    </source>
</evidence>
<organism evidence="1">
    <name type="scientific">marine metagenome</name>
    <dbReference type="NCBI Taxonomy" id="408172"/>
    <lineage>
        <taxon>unclassified sequences</taxon>
        <taxon>metagenomes</taxon>
        <taxon>ecological metagenomes</taxon>
    </lineage>
</organism>
<accession>A0A383DRT2</accession>